<evidence type="ECO:0000313" key="15">
    <source>
        <dbReference type="EMBL" id="ETW82931.1"/>
    </source>
</evidence>
<dbReference type="PANTHER" id="PTHR47958">
    <property type="entry name" value="ATP-DEPENDENT RNA HELICASE DBP3"/>
    <property type="match status" value="1"/>
</dbReference>
<evidence type="ECO:0000313" key="16">
    <source>
        <dbReference type="Proteomes" id="UP000030671"/>
    </source>
</evidence>
<dbReference type="GO" id="GO:0005634">
    <property type="term" value="C:nucleus"/>
    <property type="evidence" value="ECO:0007669"/>
    <property type="project" value="UniProtKB-SubCell"/>
</dbReference>
<dbReference type="eggNOG" id="KOG0331">
    <property type="taxonomic scope" value="Eukaryota"/>
</dbReference>
<dbReference type="InterPro" id="IPR011545">
    <property type="entry name" value="DEAD/DEAH_box_helicase_dom"/>
</dbReference>
<evidence type="ECO:0000256" key="10">
    <source>
        <dbReference type="RuleBase" id="RU000492"/>
    </source>
</evidence>
<comment type="similarity">
    <text evidence="10">Belongs to the DEAD box helicase family.</text>
</comment>
<dbReference type="AlphaFoldDB" id="W4KCY8"/>
<dbReference type="FunFam" id="3.40.50.300:FF:000008">
    <property type="entry name" value="ATP-dependent RNA helicase RhlB"/>
    <property type="match status" value="1"/>
</dbReference>
<name>W4KCY8_HETIT</name>
<feature type="domain" description="DEAD-box RNA helicase Q" evidence="14">
    <location>
        <begin position="108"/>
        <end position="136"/>
    </location>
</feature>
<proteinExistence type="inferred from homology"/>
<protein>
    <recommendedName>
        <fullName evidence="8">ATP-dependent RNA helicase DBP2-A</fullName>
        <ecNumber evidence="2">3.6.4.13</ecNumber>
    </recommendedName>
</protein>
<dbReference type="PROSITE" id="PS51194">
    <property type="entry name" value="HELICASE_CTER"/>
    <property type="match status" value="1"/>
</dbReference>
<dbReference type="PROSITE" id="PS00039">
    <property type="entry name" value="DEAD_ATP_HELICASE"/>
    <property type="match status" value="1"/>
</dbReference>
<evidence type="ECO:0000256" key="1">
    <source>
        <dbReference type="ARBA" id="ARBA00004123"/>
    </source>
</evidence>
<dbReference type="SMART" id="SM00490">
    <property type="entry name" value="HELICc"/>
    <property type="match status" value="1"/>
</dbReference>
<dbReference type="OrthoDB" id="196131at2759"/>
<dbReference type="InterPro" id="IPR014014">
    <property type="entry name" value="RNA_helicase_DEAD_Q_motif"/>
</dbReference>
<keyword evidence="5 10" id="KW-0347">Helicase</keyword>
<dbReference type="InParanoid" id="W4KCY8"/>
<dbReference type="InterPro" id="IPR000629">
    <property type="entry name" value="RNA-helicase_DEAD-box_CS"/>
</dbReference>
<dbReference type="Proteomes" id="UP000030671">
    <property type="component" value="Unassembled WGS sequence"/>
</dbReference>
<dbReference type="GO" id="GO:0016787">
    <property type="term" value="F:hydrolase activity"/>
    <property type="evidence" value="ECO:0007669"/>
    <property type="project" value="UniProtKB-KW"/>
</dbReference>
<dbReference type="FunCoup" id="W4KCY8">
    <property type="interactions" value="685"/>
</dbReference>
<dbReference type="GO" id="GO:0003676">
    <property type="term" value="F:nucleic acid binding"/>
    <property type="evidence" value="ECO:0007669"/>
    <property type="project" value="InterPro"/>
</dbReference>
<dbReference type="SMART" id="SM00487">
    <property type="entry name" value="DEXDc"/>
    <property type="match status" value="1"/>
</dbReference>
<dbReference type="EC" id="3.6.4.13" evidence="2"/>
<organism evidence="15 16">
    <name type="scientific">Heterobasidion irregulare (strain TC 32-1)</name>
    <dbReference type="NCBI Taxonomy" id="747525"/>
    <lineage>
        <taxon>Eukaryota</taxon>
        <taxon>Fungi</taxon>
        <taxon>Dikarya</taxon>
        <taxon>Basidiomycota</taxon>
        <taxon>Agaricomycotina</taxon>
        <taxon>Agaricomycetes</taxon>
        <taxon>Russulales</taxon>
        <taxon>Bondarzewiaceae</taxon>
        <taxon>Heterobasidion</taxon>
        <taxon>Heterobasidion annosum species complex</taxon>
    </lineage>
</organism>
<evidence type="ECO:0000256" key="4">
    <source>
        <dbReference type="ARBA" id="ARBA00022801"/>
    </source>
</evidence>
<dbReference type="Gene3D" id="3.40.50.300">
    <property type="entry name" value="P-loop containing nucleotide triphosphate hydrolases"/>
    <property type="match status" value="2"/>
</dbReference>
<dbReference type="InterPro" id="IPR014001">
    <property type="entry name" value="Helicase_ATP-bd"/>
</dbReference>
<dbReference type="EMBL" id="KI925457">
    <property type="protein sequence ID" value="ETW82931.1"/>
    <property type="molecule type" value="Genomic_DNA"/>
</dbReference>
<dbReference type="HOGENOM" id="CLU_003041_16_9_1"/>
<keyword evidence="7" id="KW-0539">Nucleus</keyword>
<evidence type="ECO:0000256" key="2">
    <source>
        <dbReference type="ARBA" id="ARBA00012552"/>
    </source>
</evidence>
<keyword evidence="6 10" id="KW-0067">ATP-binding</keyword>
<evidence type="ECO:0000256" key="9">
    <source>
        <dbReference type="PROSITE-ProRule" id="PRU00552"/>
    </source>
</evidence>
<evidence type="ECO:0000256" key="6">
    <source>
        <dbReference type="ARBA" id="ARBA00022840"/>
    </source>
</evidence>
<dbReference type="SUPFAM" id="SSF52540">
    <property type="entry name" value="P-loop containing nucleoside triphosphate hydrolases"/>
    <property type="match status" value="1"/>
</dbReference>
<dbReference type="PROSITE" id="PS51192">
    <property type="entry name" value="HELICASE_ATP_BIND_1"/>
    <property type="match status" value="1"/>
</dbReference>
<keyword evidence="3 10" id="KW-0547">Nucleotide-binding</keyword>
<evidence type="ECO:0000256" key="11">
    <source>
        <dbReference type="SAM" id="MobiDB-lite"/>
    </source>
</evidence>
<dbReference type="GO" id="GO:0003724">
    <property type="term" value="F:RNA helicase activity"/>
    <property type="evidence" value="ECO:0007669"/>
    <property type="project" value="UniProtKB-EC"/>
</dbReference>
<dbReference type="STRING" id="747525.W4KCY8"/>
<dbReference type="InterPro" id="IPR001650">
    <property type="entry name" value="Helicase_C-like"/>
</dbReference>
<evidence type="ECO:0000256" key="8">
    <source>
        <dbReference type="ARBA" id="ARBA00069755"/>
    </source>
</evidence>
<dbReference type="PROSITE" id="PS51195">
    <property type="entry name" value="Q_MOTIF"/>
    <property type="match status" value="1"/>
</dbReference>
<dbReference type="KEGG" id="hir:HETIRDRAFT_439534"/>
<feature type="domain" description="Helicase C-terminal" evidence="13">
    <location>
        <begin position="342"/>
        <end position="488"/>
    </location>
</feature>
<evidence type="ECO:0000259" key="12">
    <source>
        <dbReference type="PROSITE" id="PS51192"/>
    </source>
</evidence>
<feature type="region of interest" description="Disordered" evidence="11">
    <location>
        <begin position="495"/>
        <end position="532"/>
    </location>
</feature>
<evidence type="ECO:0000256" key="3">
    <source>
        <dbReference type="ARBA" id="ARBA00022741"/>
    </source>
</evidence>
<dbReference type="Pfam" id="PF00271">
    <property type="entry name" value="Helicase_C"/>
    <property type="match status" value="1"/>
</dbReference>
<comment type="subcellular location">
    <subcellularLocation>
        <location evidence="1">Nucleus</location>
    </subcellularLocation>
</comment>
<dbReference type="RefSeq" id="XP_009545234.1">
    <property type="nucleotide sequence ID" value="XM_009546939.1"/>
</dbReference>
<evidence type="ECO:0000256" key="7">
    <source>
        <dbReference type="ARBA" id="ARBA00023242"/>
    </source>
</evidence>
<sequence>MSYYGNSTSGGYGGGHSGGYGGGGGGGYGGSGGSYGGRDSGSWGGDKMSSLGGGLRTIDWAAQKSSLFEKNFYTEDKRVTARSEREVEEFRQLKEIRIQGHNVPRPVTSFDEIGFPDYLMTSIKAQGFTEPSPIQCQAWPMALSGRDVVAIAQTGSGKTISFALPAMLHINAQPLLNPGDGPIALVLAPTRELAVQIQQECTKFGSNSRIRNTAIYGGAPKGPQIRDLQRGVEVVIATPGRLIDMLETQKTNLRRVTYLVLDEADRMLDMGFEPQIRKIIGQIRPDRQTLMFSATWPKDVQRLASDFLKDMIQVNIGSMELTANHNIKQLVEVCSDFEKRSKLIKHLDQISAENAKVLIFVGTKRVADDITKYLRQDGWPALAIHGDKEQRERDWVLGEFKAGRSPILIATDVASRGLDVKDVGYVINYDFPNNCEDYIHRIGRTGRAGMKGTSFTYFTTDNAKSARDLLNILREAKADIPPQLEEMAMYGGGGGGRSRFGGGGRGRGGGGGGGRYGGGGGGGGYGGRNERW</sequence>
<dbReference type="CDD" id="cd18787">
    <property type="entry name" value="SF2_C_DEAD"/>
    <property type="match status" value="1"/>
</dbReference>
<keyword evidence="4 10" id="KW-0378">Hydrolase</keyword>
<evidence type="ECO:0000259" key="14">
    <source>
        <dbReference type="PROSITE" id="PS51195"/>
    </source>
</evidence>
<evidence type="ECO:0000259" key="13">
    <source>
        <dbReference type="PROSITE" id="PS51194"/>
    </source>
</evidence>
<keyword evidence="16" id="KW-1185">Reference proteome</keyword>
<evidence type="ECO:0000256" key="5">
    <source>
        <dbReference type="ARBA" id="ARBA00022806"/>
    </source>
</evidence>
<feature type="short sequence motif" description="Q motif" evidence="9">
    <location>
        <begin position="108"/>
        <end position="136"/>
    </location>
</feature>
<dbReference type="FunFam" id="3.40.50.300:FF:000079">
    <property type="entry name" value="probable ATP-dependent RNA helicase DDX17"/>
    <property type="match status" value="1"/>
</dbReference>
<accession>W4KCY8</accession>
<dbReference type="GeneID" id="20675160"/>
<dbReference type="GO" id="GO:0005524">
    <property type="term" value="F:ATP binding"/>
    <property type="evidence" value="ECO:0007669"/>
    <property type="project" value="UniProtKB-KW"/>
</dbReference>
<dbReference type="CDD" id="cd17966">
    <property type="entry name" value="DEADc_DDX5_DDX17"/>
    <property type="match status" value="1"/>
</dbReference>
<dbReference type="InterPro" id="IPR027417">
    <property type="entry name" value="P-loop_NTPase"/>
</dbReference>
<reference evidence="15 16" key="1">
    <citation type="journal article" date="2012" name="New Phytol.">
        <title>Insight into trade-off between wood decay and parasitism from the genome of a fungal forest pathogen.</title>
        <authorList>
            <person name="Olson A."/>
            <person name="Aerts A."/>
            <person name="Asiegbu F."/>
            <person name="Belbahri L."/>
            <person name="Bouzid O."/>
            <person name="Broberg A."/>
            <person name="Canback B."/>
            <person name="Coutinho P.M."/>
            <person name="Cullen D."/>
            <person name="Dalman K."/>
            <person name="Deflorio G."/>
            <person name="van Diepen L.T."/>
            <person name="Dunand C."/>
            <person name="Duplessis S."/>
            <person name="Durling M."/>
            <person name="Gonthier P."/>
            <person name="Grimwood J."/>
            <person name="Fossdal C.G."/>
            <person name="Hansson D."/>
            <person name="Henrissat B."/>
            <person name="Hietala A."/>
            <person name="Himmelstrand K."/>
            <person name="Hoffmeister D."/>
            <person name="Hogberg N."/>
            <person name="James T.Y."/>
            <person name="Karlsson M."/>
            <person name="Kohler A."/>
            <person name="Kues U."/>
            <person name="Lee Y.H."/>
            <person name="Lin Y.C."/>
            <person name="Lind M."/>
            <person name="Lindquist E."/>
            <person name="Lombard V."/>
            <person name="Lucas S."/>
            <person name="Lunden K."/>
            <person name="Morin E."/>
            <person name="Murat C."/>
            <person name="Park J."/>
            <person name="Raffaello T."/>
            <person name="Rouze P."/>
            <person name="Salamov A."/>
            <person name="Schmutz J."/>
            <person name="Solheim H."/>
            <person name="Stahlberg J."/>
            <person name="Velez H."/>
            <person name="de Vries R.P."/>
            <person name="Wiebenga A."/>
            <person name="Woodward S."/>
            <person name="Yakovlev I."/>
            <person name="Garbelotto M."/>
            <person name="Martin F."/>
            <person name="Grigoriev I.V."/>
            <person name="Stenlid J."/>
        </authorList>
    </citation>
    <scope>NUCLEOTIDE SEQUENCE [LARGE SCALE GENOMIC DNA]</scope>
    <source>
        <strain evidence="15 16">TC 32-1</strain>
    </source>
</reference>
<dbReference type="Pfam" id="PF00270">
    <property type="entry name" value="DEAD"/>
    <property type="match status" value="1"/>
</dbReference>
<feature type="domain" description="Helicase ATP-binding" evidence="12">
    <location>
        <begin position="139"/>
        <end position="314"/>
    </location>
</feature>
<gene>
    <name evidence="15" type="ORF">HETIRDRAFT_439534</name>
</gene>